<dbReference type="CDD" id="cd00085">
    <property type="entry name" value="HNHc"/>
    <property type="match status" value="1"/>
</dbReference>
<dbReference type="SUPFAM" id="SSF56672">
    <property type="entry name" value="DNA/RNA polymerases"/>
    <property type="match status" value="1"/>
</dbReference>
<dbReference type="EC" id="2.7.7.49" evidence="2"/>
<accession>A0AAE3KLW7</accession>
<keyword evidence="3" id="KW-1185">Reference proteome</keyword>
<dbReference type="GO" id="GO:0003676">
    <property type="term" value="F:nucleic acid binding"/>
    <property type="evidence" value="ECO:0007669"/>
    <property type="project" value="InterPro"/>
</dbReference>
<evidence type="ECO:0000259" key="1">
    <source>
        <dbReference type="PROSITE" id="PS50878"/>
    </source>
</evidence>
<dbReference type="InterPro" id="IPR030931">
    <property type="entry name" value="Group_II_RT_mat"/>
</dbReference>
<dbReference type="RefSeq" id="WP_254011745.1">
    <property type="nucleotide sequence ID" value="NZ_JAMZMM010000084.1"/>
</dbReference>
<evidence type="ECO:0000313" key="2">
    <source>
        <dbReference type="EMBL" id="MCP2728955.1"/>
    </source>
</evidence>
<dbReference type="Gene3D" id="1.10.30.50">
    <property type="match status" value="1"/>
</dbReference>
<dbReference type="InterPro" id="IPR051083">
    <property type="entry name" value="GrpII_Intron_Splice-Mob/Def"/>
</dbReference>
<organism evidence="2 3">
    <name type="scientific">Limnofasciculus baicalensis BBK-W-15</name>
    <dbReference type="NCBI Taxonomy" id="2699891"/>
    <lineage>
        <taxon>Bacteria</taxon>
        <taxon>Bacillati</taxon>
        <taxon>Cyanobacteriota</taxon>
        <taxon>Cyanophyceae</taxon>
        <taxon>Coleofasciculales</taxon>
        <taxon>Coleofasciculaceae</taxon>
        <taxon>Limnofasciculus</taxon>
        <taxon>Limnofasciculus baicalensis</taxon>
    </lineage>
</organism>
<dbReference type="InterPro" id="IPR043502">
    <property type="entry name" value="DNA/RNA_pol_sf"/>
</dbReference>
<dbReference type="SMART" id="SM00507">
    <property type="entry name" value="HNHc"/>
    <property type="match status" value="1"/>
</dbReference>
<protein>
    <submittedName>
        <fullName evidence="2">Group II intron reverse transcriptase/maturase</fullName>
        <ecNumber evidence="2">2.7.7.49</ecNumber>
    </submittedName>
</protein>
<dbReference type="GO" id="GO:0003964">
    <property type="term" value="F:RNA-directed DNA polymerase activity"/>
    <property type="evidence" value="ECO:0007669"/>
    <property type="project" value="UniProtKB-KW"/>
</dbReference>
<dbReference type="Pfam" id="PF13655">
    <property type="entry name" value="RVT_N"/>
    <property type="match status" value="1"/>
</dbReference>
<dbReference type="GO" id="GO:0008270">
    <property type="term" value="F:zinc ion binding"/>
    <property type="evidence" value="ECO:0007669"/>
    <property type="project" value="InterPro"/>
</dbReference>
<dbReference type="InterPro" id="IPR013597">
    <property type="entry name" value="Mat_intron_G2"/>
</dbReference>
<dbReference type="Pfam" id="PF00078">
    <property type="entry name" value="RVT_1"/>
    <property type="match status" value="1"/>
</dbReference>
<dbReference type="InterPro" id="IPR025960">
    <property type="entry name" value="RVT_N"/>
</dbReference>
<dbReference type="Proteomes" id="UP001204953">
    <property type="component" value="Unassembled WGS sequence"/>
</dbReference>
<keyword evidence="2" id="KW-0695">RNA-directed DNA polymerase</keyword>
<dbReference type="Pfam" id="PF08388">
    <property type="entry name" value="GIIM"/>
    <property type="match status" value="1"/>
</dbReference>
<evidence type="ECO:0000313" key="3">
    <source>
        <dbReference type="Proteomes" id="UP001204953"/>
    </source>
</evidence>
<dbReference type="Pfam" id="PF01844">
    <property type="entry name" value="HNH"/>
    <property type="match status" value="1"/>
</dbReference>
<dbReference type="InterPro" id="IPR002711">
    <property type="entry name" value="HNH"/>
</dbReference>
<dbReference type="AlphaFoldDB" id="A0AAE3KLW7"/>
<keyword evidence="2" id="KW-0548">Nucleotidyltransferase</keyword>
<dbReference type="GO" id="GO:0004519">
    <property type="term" value="F:endonuclease activity"/>
    <property type="evidence" value="ECO:0007669"/>
    <property type="project" value="InterPro"/>
</dbReference>
<dbReference type="PROSITE" id="PS50878">
    <property type="entry name" value="RT_POL"/>
    <property type="match status" value="1"/>
</dbReference>
<dbReference type="InterPro" id="IPR000477">
    <property type="entry name" value="RT_dom"/>
</dbReference>
<dbReference type="PANTHER" id="PTHR34047:SF10">
    <property type="entry name" value="GROUP II INTRON-ASSOCIATED OPEN READING FRAME"/>
    <property type="match status" value="1"/>
</dbReference>
<sequence length="564" mass="64098">MDMSNTLNNQTVEWKDLNWRKLERVTFKLQKRIFQASERGDVKAVRKLQKTLIRSWSAKCIAVRRVTQDNQGKNTAGVNNVKSLNPKQHINLVNKLKLTGKVKPTRRVNIPKLLGIPTINDRALQALVKLALEPEWEALFEPNSYGFRPGRSCHDAVEAIFISINQKAKFVLDADIAKCFDRINHKALLSKIGTYPSLNRQIKAWLKAGYCDQDSLFPTTEGTPQCGVISPLLANIALHGMEERIKQYGETLKGDKRDNRKALSLIRYADDFVIIHEDINVVKKCQEIIADWLSDMGLSLKPSQTKITHTLNEIEGKVGFEFLGFHIQQHQVGNYRSAKTSNGTILGFKTLITPSKAKVKTHLAQIAQVIDTHKNAPQAALISRLNSIVKGWSNYYSTVLSKETFSKVDYLTYRKLRAWAKTRGKGNINKDKYWRTVGEKNWCFSTEDGLALLTHDSRPIVRHTKVKGVASPYNGDWIYWSKRRGEYPEKSKRVARLLKKQKGICSHCGLYFTSTDIVEVDQIKPTLSGGKDTDNNLQLLHKHCHDTKTVNDGSLTRNYDNNPF</sequence>
<keyword evidence="2" id="KW-0808">Transferase</keyword>
<reference evidence="2" key="1">
    <citation type="submission" date="2022-06" db="EMBL/GenBank/DDBJ databases">
        <title>New cyanobacteria of genus Symplocastrum in benthos of Lake Baikal.</title>
        <authorList>
            <person name="Sorokovikova E."/>
            <person name="Tikhonova I."/>
            <person name="Krasnopeev A."/>
            <person name="Evseev P."/>
            <person name="Gladkikh A."/>
            <person name="Belykh O."/>
        </authorList>
    </citation>
    <scope>NUCLEOTIDE SEQUENCE</scope>
    <source>
        <strain evidence="2">BBK-W-15</strain>
    </source>
</reference>
<comment type="caution">
    <text evidence="2">The sequence shown here is derived from an EMBL/GenBank/DDBJ whole genome shotgun (WGS) entry which is preliminary data.</text>
</comment>
<dbReference type="PANTHER" id="PTHR34047">
    <property type="entry name" value="NUCLEAR INTRON MATURASE 1, MITOCHONDRIAL-RELATED"/>
    <property type="match status" value="1"/>
</dbReference>
<dbReference type="CDD" id="cd01651">
    <property type="entry name" value="RT_G2_intron"/>
    <property type="match status" value="1"/>
</dbReference>
<dbReference type="InterPro" id="IPR003615">
    <property type="entry name" value="HNH_nuc"/>
</dbReference>
<dbReference type="EMBL" id="JAMZMM010000084">
    <property type="protein sequence ID" value="MCP2728955.1"/>
    <property type="molecule type" value="Genomic_DNA"/>
</dbReference>
<proteinExistence type="predicted"/>
<dbReference type="NCBIfam" id="TIGR04416">
    <property type="entry name" value="group_II_RT_mat"/>
    <property type="match status" value="1"/>
</dbReference>
<gene>
    <name evidence="2" type="primary">ltrA</name>
    <name evidence="2" type="ORF">NJ959_10855</name>
</gene>
<name>A0AAE3KLW7_9CYAN</name>
<feature type="domain" description="Reverse transcriptase" evidence="1">
    <location>
        <begin position="1"/>
        <end position="327"/>
    </location>
</feature>